<protein>
    <recommendedName>
        <fullName evidence="5">PAAR domain-containing protein</fullName>
    </recommendedName>
</protein>
<dbReference type="RefSeq" id="WP_151063346.1">
    <property type="nucleotide sequence ID" value="NZ_CABVPL010000011.1"/>
</dbReference>
<dbReference type="Proteomes" id="UP000494222">
    <property type="component" value="Unassembled WGS sequence"/>
</dbReference>
<evidence type="ECO:0000313" key="3">
    <source>
        <dbReference type="Proteomes" id="UP000430232"/>
    </source>
</evidence>
<gene>
    <name evidence="2" type="ORF">BLA24064_02091</name>
    <name evidence="1" type="ORF">F7R21_05720</name>
</gene>
<evidence type="ECO:0000313" key="1">
    <source>
        <dbReference type="EMBL" id="KAB0643882.1"/>
    </source>
</evidence>
<reference evidence="1 3" key="1">
    <citation type="submission" date="2019-09" db="EMBL/GenBank/DDBJ databases">
        <title>Draft genome sequences of 48 bacterial type strains from the CCUG.</title>
        <authorList>
            <person name="Tunovic T."/>
            <person name="Pineiro-Iglesias B."/>
            <person name="Unosson C."/>
            <person name="Inganas E."/>
            <person name="Ohlen M."/>
            <person name="Cardew S."/>
            <person name="Jensie-Markopoulos S."/>
            <person name="Salva-Serra F."/>
            <person name="Jaen-Luchoro D."/>
            <person name="Karlsson R."/>
            <person name="Svensson-Stadler L."/>
            <person name="Chun J."/>
            <person name="Moore E."/>
        </authorList>
    </citation>
    <scope>NUCLEOTIDE SEQUENCE [LARGE SCALE GENOMIC DNA]</scope>
    <source>
        <strain evidence="1 3">CCUG 54555</strain>
    </source>
</reference>
<dbReference type="EMBL" id="VZOJ01000008">
    <property type="protein sequence ID" value="KAB0643882.1"/>
    <property type="molecule type" value="Genomic_DNA"/>
</dbReference>
<reference evidence="2 4" key="2">
    <citation type="submission" date="2019-09" db="EMBL/GenBank/DDBJ databases">
        <authorList>
            <person name="Depoorter E."/>
        </authorList>
    </citation>
    <scope>NUCLEOTIDE SEQUENCE [LARGE SCALE GENOMIC DNA]</scope>
    <source>
        <strain evidence="2">LMG 24064</strain>
    </source>
</reference>
<evidence type="ECO:0000313" key="2">
    <source>
        <dbReference type="EMBL" id="VWB46429.1"/>
    </source>
</evidence>
<dbReference type="OrthoDB" id="8594232at2"/>
<dbReference type="EMBL" id="CABVPL010000011">
    <property type="protein sequence ID" value="VWB46429.1"/>
    <property type="molecule type" value="Genomic_DNA"/>
</dbReference>
<dbReference type="AlphaFoldDB" id="A0A6H9TG24"/>
<evidence type="ECO:0000313" key="4">
    <source>
        <dbReference type="Proteomes" id="UP000494222"/>
    </source>
</evidence>
<accession>A0A6H9TG24</accession>
<organism evidence="1 3">
    <name type="scientific">Burkholderia latens</name>
    <dbReference type="NCBI Taxonomy" id="488446"/>
    <lineage>
        <taxon>Bacteria</taxon>
        <taxon>Pseudomonadati</taxon>
        <taxon>Pseudomonadota</taxon>
        <taxon>Betaproteobacteria</taxon>
        <taxon>Burkholderiales</taxon>
        <taxon>Burkholderiaceae</taxon>
        <taxon>Burkholderia</taxon>
        <taxon>Burkholderia cepacia complex</taxon>
    </lineage>
</organism>
<sequence length="125" mass="13358">MTTFYAVVAGDPLDSGGYVLDGGNGGTIAGDDGTRRRIAFVGQWAWCSTCESVGTIEAAPGAPANGPMRDFAHAGRIQALSNDWVRCRCERAPRIVSRYGRKWKIEAPGCDTGYTDASRGCVIRL</sequence>
<proteinExistence type="predicted"/>
<keyword evidence="3" id="KW-1185">Reference proteome</keyword>
<evidence type="ECO:0008006" key="5">
    <source>
        <dbReference type="Google" id="ProtNLM"/>
    </source>
</evidence>
<dbReference type="GeneID" id="99789360"/>
<name>A0A6H9TG24_9BURK</name>
<dbReference type="Proteomes" id="UP000430232">
    <property type="component" value="Unassembled WGS sequence"/>
</dbReference>